<organism evidence="3 5">
    <name type="scientific">Verticillium longisporum</name>
    <name type="common">Verticillium dahliae var. longisporum</name>
    <dbReference type="NCBI Taxonomy" id="100787"/>
    <lineage>
        <taxon>Eukaryota</taxon>
        <taxon>Fungi</taxon>
        <taxon>Dikarya</taxon>
        <taxon>Ascomycota</taxon>
        <taxon>Pezizomycotina</taxon>
        <taxon>Sordariomycetes</taxon>
        <taxon>Hypocreomycetidae</taxon>
        <taxon>Glomerellales</taxon>
        <taxon>Plectosphaerellaceae</taxon>
        <taxon>Verticillium</taxon>
    </lineage>
</organism>
<gene>
    <name evidence="2" type="ORF">BN1708_015022</name>
    <name evidence="3" type="ORF">BN1723_014965</name>
</gene>
<evidence type="ECO:0000313" key="5">
    <source>
        <dbReference type="Proteomes" id="UP000045706"/>
    </source>
</evidence>
<dbReference type="EMBL" id="CVQI01027668">
    <property type="protein sequence ID" value="CRK35215.1"/>
    <property type="molecule type" value="Genomic_DNA"/>
</dbReference>
<accession>A0A0G4MM82</accession>
<sequence>MRLTVAALLAMAASLASGAVVITPVTQNQVVERVSGDCYFGVATPQGCAPLRK</sequence>
<name>A0A0G4MM82_VERLO</name>
<protein>
    <submittedName>
        <fullName evidence="3">Uncharacterized protein</fullName>
    </submittedName>
</protein>
<evidence type="ECO:0000256" key="1">
    <source>
        <dbReference type="SAM" id="SignalP"/>
    </source>
</evidence>
<evidence type="ECO:0000313" key="2">
    <source>
        <dbReference type="EMBL" id="CRK27946.1"/>
    </source>
</evidence>
<keyword evidence="1" id="KW-0732">Signal</keyword>
<dbReference type="AlphaFoldDB" id="A0A0G4MM82"/>
<keyword evidence="4" id="KW-1185">Reference proteome</keyword>
<feature type="chain" id="PRO_5010419986" evidence="1">
    <location>
        <begin position="19"/>
        <end position="53"/>
    </location>
</feature>
<evidence type="ECO:0000313" key="3">
    <source>
        <dbReference type="EMBL" id="CRK35215.1"/>
    </source>
</evidence>
<reference evidence="4 5" key="1">
    <citation type="submission" date="2015-05" db="EMBL/GenBank/DDBJ databases">
        <authorList>
            <person name="Fogelqvist Johan"/>
        </authorList>
    </citation>
    <scope>NUCLEOTIDE SEQUENCE [LARGE SCALE GENOMIC DNA]</scope>
    <source>
        <strain evidence="2">VL1</strain>
        <strain evidence="3">VL2</strain>
    </source>
</reference>
<evidence type="ECO:0000313" key="4">
    <source>
        <dbReference type="Proteomes" id="UP000044602"/>
    </source>
</evidence>
<dbReference type="Proteomes" id="UP000044602">
    <property type="component" value="Unassembled WGS sequence"/>
</dbReference>
<dbReference type="EMBL" id="CVQH01020563">
    <property type="protein sequence ID" value="CRK27946.1"/>
    <property type="molecule type" value="Genomic_DNA"/>
</dbReference>
<feature type="signal peptide" evidence="1">
    <location>
        <begin position="1"/>
        <end position="18"/>
    </location>
</feature>
<dbReference type="Proteomes" id="UP000045706">
    <property type="component" value="Unassembled WGS sequence"/>
</dbReference>
<proteinExistence type="predicted"/>